<name>A0AA51UF83_9EURY</name>
<organism evidence="3 4">
    <name type="scientific">Methanolobus mangrovi</name>
    <dbReference type="NCBI Taxonomy" id="3072977"/>
    <lineage>
        <taxon>Archaea</taxon>
        <taxon>Methanobacteriati</taxon>
        <taxon>Methanobacteriota</taxon>
        <taxon>Stenosarchaea group</taxon>
        <taxon>Methanomicrobia</taxon>
        <taxon>Methanosarcinales</taxon>
        <taxon>Methanosarcinaceae</taxon>
        <taxon>Methanolobus</taxon>
    </lineage>
</organism>
<proteinExistence type="predicted"/>
<accession>A0AA51UF83</accession>
<feature type="domain" description="S-layer family duplication" evidence="2">
    <location>
        <begin position="10"/>
        <end position="94"/>
    </location>
</feature>
<feature type="region of interest" description="Disordered" evidence="1">
    <location>
        <begin position="96"/>
        <end position="123"/>
    </location>
</feature>
<gene>
    <name evidence="3" type="ORF">RE476_06340</name>
</gene>
<sequence>MLINGTGIFLTTGDSWDFYQGYTLTIKSVNIEQKQVWIKLLHEDELLKEAILSEDATFVYTKDHEILNITMDTIYASPGGELVTFKPVYQYQDSDFPEPVTSDDDENVNQSIDNQTPGNSTNNQTSGFTIFQVIASISVLLACRRFVN</sequence>
<feature type="compositionally biased region" description="Polar residues" evidence="1">
    <location>
        <begin position="108"/>
        <end position="123"/>
    </location>
</feature>
<evidence type="ECO:0000313" key="3">
    <source>
        <dbReference type="EMBL" id="WMW21037.1"/>
    </source>
</evidence>
<evidence type="ECO:0000313" key="4">
    <source>
        <dbReference type="Proteomes" id="UP001183006"/>
    </source>
</evidence>
<dbReference type="Gene3D" id="2.60.98.40">
    <property type="match status" value="1"/>
</dbReference>
<protein>
    <submittedName>
        <fullName evidence="3">S-layer protein domain-containing protein</fullName>
    </submittedName>
</protein>
<dbReference type="Pfam" id="PF07752">
    <property type="entry name" value="S-layer"/>
    <property type="match status" value="1"/>
</dbReference>
<dbReference type="AlphaFoldDB" id="A0AA51UF83"/>
<dbReference type="GeneID" id="84229743"/>
<dbReference type="KEGG" id="mmav:RE476_06340"/>
<dbReference type="InterPro" id="IPR006457">
    <property type="entry name" value="S_layer-rel_Mac"/>
</dbReference>
<dbReference type="RefSeq" id="WP_309306814.1">
    <property type="nucleotide sequence ID" value="NZ_CP133594.1"/>
</dbReference>
<reference evidence="3" key="1">
    <citation type="submission" date="2023-08" db="EMBL/GenBank/DDBJ databases">
        <title>Methanolobus mangrovi sp. nov. and Methanolobus sediminis sp. nov, two novel methylotrophic methanogens isolated from mangrove sediments in China.</title>
        <authorList>
            <person name="Zhou J."/>
        </authorList>
    </citation>
    <scope>NUCLEOTIDE SEQUENCE</scope>
    <source>
        <strain evidence="3">FTZ2</strain>
    </source>
</reference>
<evidence type="ECO:0000256" key="1">
    <source>
        <dbReference type="SAM" id="MobiDB-lite"/>
    </source>
</evidence>
<keyword evidence="4" id="KW-1185">Reference proteome</keyword>
<dbReference type="Proteomes" id="UP001183006">
    <property type="component" value="Chromosome"/>
</dbReference>
<dbReference type="EMBL" id="CP133594">
    <property type="protein sequence ID" value="WMW21037.1"/>
    <property type="molecule type" value="Genomic_DNA"/>
</dbReference>
<evidence type="ECO:0000259" key="2">
    <source>
        <dbReference type="Pfam" id="PF07752"/>
    </source>
</evidence>